<accession>A0A7X1B2I8</accession>
<reference evidence="7 8" key="1">
    <citation type="submission" date="2020-07" db="EMBL/GenBank/DDBJ databases">
        <authorList>
            <person name="Feng X."/>
        </authorList>
    </citation>
    <scope>NUCLEOTIDE SEQUENCE [LARGE SCALE GENOMIC DNA]</scope>
    <source>
        <strain evidence="7 8">JCM14086</strain>
    </source>
</reference>
<evidence type="ECO:0000259" key="2">
    <source>
        <dbReference type="PROSITE" id="PS50994"/>
    </source>
</evidence>
<dbReference type="EMBL" id="JACHVA010000126">
    <property type="protein sequence ID" value="MBC2603453.1"/>
    <property type="molecule type" value="Genomic_DNA"/>
</dbReference>
<dbReference type="InterPro" id="IPR036397">
    <property type="entry name" value="RNaseH_sf"/>
</dbReference>
<feature type="region of interest" description="Disordered" evidence="1">
    <location>
        <begin position="110"/>
        <end position="142"/>
    </location>
</feature>
<feature type="domain" description="Integrase catalytic" evidence="2">
    <location>
        <begin position="138"/>
        <end position="299"/>
    </location>
</feature>
<feature type="non-terminal residue" evidence="7">
    <location>
        <position position="1"/>
    </location>
</feature>
<evidence type="ECO:0000313" key="3">
    <source>
        <dbReference type="EMBL" id="MBC2600169.1"/>
    </source>
</evidence>
<dbReference type="RefSeq" id="WP_185690928.1">
    <property type="nucleotide sequence ID" value="NZ_JACHVA010000002.1"/>
</dbReference>
<protein>
    <submittedName>
        <fullName evidence="7">IS3 family transposase</fullName>
    </submittedName>
</protein>
<dbReference type="InterPro" id="IPR012337">
    <property type="entry name" value="RNaseH-like_sf"/>
</dbReference>
<dbReference type="InterPro" id="IPR025948">
    <property type="entry name" value="HTH-like_dom"/>
</dbReference>
<evidence type="ECO:0000256" key="1">
    <source>
        <dbReference type="SAM" id="MobiDB-lite"/>
    </source>
</evidence>
<dbReference type="Pfam" id="PF13333">
    <property type="entry name" value="rve_2"/>
    <property type="match status" value="1"/>
</dbReference>
<name>A0A7X1B2I8_9BACT</name>
<evidence type="ECO:0000313" key="6">
    <source>
        <dbReference type="EMBL" id="MBC2603453.1"/>
    </source>
</evidence>
<dbReference type="PROSITE" id="PS50994">
    <property type="entry name" value="INTEGRASE"/>
    <property type="match status" value="1"/>
</dbReference>
<organism evidence="7 8">
    <name type="scientific">Puniceicoccus vermicola</name>
    <dbReference type="NCBI Taxonomy" id="388746"/>
    <lineage>
        <taxon>Bacteria</taxon>
        <taxon>Pseudomonadati</taxon>
        <taxon>Verrucomicrobiota</taxon>
        <taxon>Opitutia</taxon>
        <taxon>Puniceicoccales</taxon>
        <taxon>Puniceicoccaceae</taxon>
        <taxon>Puniceicoccus</taxon>
    </lineage>
</organism>
<dbReference type="Proteomes" id="UP000525652">
    <property type="component" value="Unassembled WGS sequence"/>
</dbReference>
<evidence type="ECO:0000313" key="8">
    <source>
        <dbReference type="Proteomes" id="UP000525652"/>
    </source>
</evidence>
<gene>
    <name evidence="3" type="ORF">H5P30_00070</name>
    <name evidence="4" type="ORF">H5P30_00835</name>
    <name evidence="5" type="ORF">H5P30_08040</name>
    <name evidence="6" type="ORF">H5P30_16845</name>
    <name evidence="7" type="ORF">H5P30_20940</name>
</gene>
<dbReference type="Pfam" id="PF00665">
    <property type="entry name" value="rve"/>
    <property type="match status" value="1"/>
</dbReference>
<dbReference type="PANTHER" id="PTHR46889:SF5">
    <property type="entry name" value="INTEGRASE PROTEIN"/>
    <property type="match status" value="1"/>
</dbReference>
<comment type="caution">
    <text evidence="7">The sequence shown here is derived from an EMBL/GenBank/DDBJ whole genome shotgun (WGS) entry which is preliminary data.</text>
</comment>
<dbReference type="PANTHER" id="PTHR46889">
    <property type="entry name" value="TRANSPOSASE INSF FOR INSERTION SEQUENCE IS3B-RELATED"/>
    <property type="match status" value="1"/>
</dbReference>
<keyword evidence="8" id="KW-1185">Reference proteome</keyword>
<dbReference type="EMBL" id="JACHVA010000074">
    <property type="protein sequence ID" value="MBC2601726.1"/>
    <property type="molecule type" value="Genomic_DNA"/>
</dbReference>
<proteinExistence type="predicted"/>
<evidence type="ECO:0000313" key="5">
    <source>
        <dbReference type="EMBL" id="MBC2601726.1"/>
    </source>
</evidence>
<dbReference type="EMBL" id="JACHVA010000012">
    <property type="protein sequence ID" value="MBC2600320.1"/>
    <property type="molecule type" value="Genomic_DNA"/>
</dbReference>
<dbReference type="Gene3D" id="3.30.420.10">
    <property type="entry name" value="Ribonuclease H-like superfamily/Ribonuclease H"/>
    <property type="match status" value="1"/>
</dbReference>
<dbReference type="SUPFAM" id="SSF53098">
    <property type="entry name" value="Ribonuclease H-like"/>
    <property type="match status" value="1"/>
</dbReference>
<feature type="compositionally biased region" description="Basic residues" evidence="1">
    <location>
        <begin position="110"/>
        <end position="119"/>
    </location>
</feature>
<evidence type="ECO:0000313" key="4">
    <source>
        <dbReference type="EMBL" id="MBC2600320.1"/>
    </source>
</evidence>
<dbReference type="NCBIfam" id="NF033516">
    <property type="entry name" value="transpos_IS3"/>
    <property type="match status" value="1"/>
</dbReference>
<evidence type="ECO:0000313" key="7">
    <source>
        <dbReference type="EMBL" id="MBC2604254.1"/>
    </source>
</evidence>
<dbReference type="EMBL" id="JACHVA010000002">
    <property type="protein sequence ID" value="MBC2600169.1"/>
    <property type="molecule type" value="Genomic_DNA"/>
</dbReference>
<dbReference type="EMBL" id="JACHVA010000140">
    <property type="protein sequence ID" value="MBC2604254.1"/>
    <property type="molecule type" value="Genomic_DNA"/>
</dbReference>
<dbReference type="Pfam" id="PF13276">
    <property type="entry name" value="HTH_21"/>
    <property type="match status" value="1"/>
</dbReference>
<dbReference type="GO" id="GO:0015074">
    <property type="term" value="P:DNA integration"/>
    <property type="evidence" value="ECO:0007669"/>
    <property type="project" value="InterPro"/>
</dbReference>
<dbReference type="GO" id="GO:0003676">
    <property type="term" value="F:nucleic acid binding"/>
    <property type="evidence" value="ECO:0007669"/>
    <property type="project" value="InterPro"/>
</dbReference>
<sequence>KKSREHTGRGPASGYAMIEAMRKDYSVCELCGALGLSRSGFYAWDTRKVAPGPRAVENQRIVAEIKTIHADRHMRCYGSPRITPELAERGLPCGENRVARLMRKEGLRGKLRRPWRPKTTKTDSKASPSPNLLKKEPAPTKPGEQLVADITYIPTEEGWMYLSVVMDLFSRLILGWNLSCSLSAEQTVRAIDQARLRLPIHPTAIFHSDRGCQYTSGPLRTALGKWKQSMSAKGYCYDNAFAESCFASFKTEMLPDSGCFHNKKQAHCAIFDYIECFYNRRRRHSSLGMISPQRYLEQYYNLQPQLN</sequence>
<dbReference type="InterPro" id="IPR001584">
    <property type="entry name" value="Integrase_cat-core"/>
</dbReference>
<dbReference type="InterPro" id="IPR050900">
    <property type="entry name" value="Transposase_IS3/IS150/IS904"/>
</dbReference>
<dbReference type="InterPro" id="IPR048020">
    <property type="entry name" value="Transpos_IS3"/>
</dbReference>
<dbReference type="AlphaFoldDB" id="A0A7X1B2I8"/>